<gene>
    <name evidence="1" type="ORF">GIL414_LOCUS5734</name>
</gene>
<protein>
    <submittedName>
        <fullName evidence="1">Uncharacterized protein</fullName>
    </submittedName>
</protein>
<comment type="caution">
    <text evidence="1">The sequence shown here is derived from an EMBL/GenBank/DDBJ whole genome shotgun (WGS) entry which is preliminary data.</text>
</comment>
<sequence length="68" mass="7645">MLTTPSEHLQIKEDYTENSQASHNFRSSVFHFGPVLQQILYLLFQQNGLCGVSYAGLPSRNSGENPVF</sequence>
<organism evidence="1 2">
    <name type="scientific">Rotaria magnacalcarata</name>
    <dbReference type="NCBI Taxonomy" id="392030"/>
    <lineage>
        <taxon>Eukaryota</taxon>
        <taxon>Metazoa</taxon>
        <taxon>Spiralia</taxon>
        <taxon>Gnathifera</taxon>
        <taxon>Rotifera</taxon>
        <taxon>Eurotatoria</taxon>
        <taxon>Bdelloidea</taxon>
        <taxon>Philodinida</taxon>
        <taxon>Philodinidae</taxon>
        <taxon>Rotaria</taxon>
    </lineage>
</organism>
<evidence type="ECO:0000313" key="2">
    <source>
        <dbReference type="Proteomes" id="UP000681720"/>
    </source>
</evidence>
<dbReference type="Proteomes" id="UP000681720">
    <property type="component" value="Unassembled WGS sequence"/>
</dbReference>
<dbReference type="EMBL" id="CAJOBJ010001552">
    <property type="protein sequence ID" value="CAF3884867.1"/>
    <property type="molecule type" value="Genomic_DNA"/>
</dbReference>
<accession>A0A8S2L7K5</accession>
<name>A0A8S2L7K5_9BILA</name>
<dbReference type="AlphaFoldDB" id="A0A8S2L7K5"/>
<proteinExistence type="predicted"/>
<evidence type="ECO:0000313" key="1">
    <source>
        <dbReference type="EMBL" id="CAF3884867.1"/>
    </source>
</evidence>
<reference evidence="1" key="1">
    <citation type="submission" date="2021-02" db="EMBL/GenBank/DDBJ databases">
        <authorList>
            <person name="Nowell W R."/>
        </authorList>
    </citation>
    <scope>NUCLEOTIDE SEQUENCE</scope>
</reference>